<feature type="binding site" evidence="4">
    <location>
        <begin position="19"/>
        <end position="26"/>
    </location>
    <ligand>
        <name>ATP</name>
        <dbReference type="ChEBI" id="CHEBI:30616"/>
    </ligand>
</feature>
<dbReference type="InterPro" id="IPR005337">
    <property type="entry name" value="RapZ-like"/>
</dbReference>
<evidence type="ECO:0000256" key="3">
    <source>
        <dbReference type="ARBA" id="ARBA00023134"/>
    </source>
</evidence>
<dbReference type="PANTHER" id="PTHR30448:SF0">
    <property type="entry name" value="RNASE ADAPTER PROTEIN RAPZ"/>
    <property type="match status" value="1"/>
</dbReference>
<dbReference type="SUPFAM" id="SSF52540">
    <property type="entry name" value="P-loop containing nucleoside triphosphate hydrolases"/>
    <property type="match status" value="1"/>
</dbReference>
<dbReference type="RefSeq" id="WP_345302898.1">
    <property type="nucleotide sequence ID" value="NZ_BAABJE010000007.1"/>
</dbReference>
<evidence type="ECO:0000256" key="4">
    <source>
        <dbReference type="HAMAP-Rule" id="MF_00636"/>
    </source>
</evidence>
<feature type="domain" description="RapZ-like N-terminal" evidence="5">
    <location>
        <begin position="14"/>
        <end position="166"/>
    </location>
</feature>
<evidence type="ECO:0000313" key="8">
    <source>
        <dbReference type="Proteomes" id="UP001499959"/>
    </source>
</evidence>
<evidence type="ECO:0000259" key="5">
    <source>
        <dbReference type="Pfam" id="PF03668"/>
    </source>
</evidence>
<comment type="caution">
    <text evidence="7">The sequence shown here is derived from an EMBL/GenBank/DDBJ whole genome shotgun (WGS) entry which is preliminary data.</text>
</comment>
<dbReference type="NCBIfam" id="NF003828">
    <property type="entry name" value="PRK05416.1"/>
    <property type="match status" value="1"/>
</dbReference>
<keyword evidence="2 4" id="KW-0067">ATP-binding</keyword>
<organism evidence="7 8">
    <name type="scientific">Lysobacter hankyongensis</name>
    <dbReference type="NCBI Taxonomy" id="1176535"/>
    <lineage>
        <taxon>Bacteria</taxon>
        <taxon>Pseudomonadati</taxon>
        <taxon>Pseudomonadota</taxon>
        <taxon>Gammaproteobacteria</taxon>
        <taxon>Lysobacterales</taxon>
        <taxon>Lysobacteraceae</taxon>
        <taxon>Lysobacter</taxon>
    </lineage>
</organism>
<dbReference type="Pfam" id="PF03668">
    <property type="entry name" value="RapZ-like_N"/>
    <property type="match status" value="1"/>
</dbReference>
<dbReference type="InterPro" id="IPR053930">
    <property type="entry name" value="RapZ-like_N"/>
</dbReference>
<evidence type="ECO:0000256" key="1">
    <source>
        <dbReference type="ARBA" id="ARBA00022741"/>
    </source>
</evidence>
<dbReference type="Pfam" id="PF22740">
    <property type="entry name" value="PapZ_C"/>
    <property type="match status" value="1"/>
</dbReference>
<evidence type="ECO:0000259" key="6">
    <source>
        <dbReference type="Pfam" id="PF22740"/>
    </source>
</evidence>
<reference evidence="8" key="1">
    <citation type="journal article" date="2019" name="Int. J. Syst. Evol. Microbiol.">
        <title>The Global Catalogue of Microorganisms (GCM) 10K type strain sequencing project: providing services to taxonomists for standard genome sequencing and annotation.</title>
        <authorList>
            <consortium name="The Broad Institute Genomics Platform"/>
            <consortium name="The Broad Institute Genome Sequencing Center for Infectious Disease"/>
            <person name="Wu L."/>
            <person name="Ma J."/>
        </authorList>
    </citation>
    <scope>NUCLEOTIDE SEQUENCE [LARGE SCALE GENOMIC DNA]</scope>
    <source>
        <strain evidence="8">JCM 18204</strain>
    </source>
</reference>
<dbReference type="HAMAP" id="MF_00636">
    <property type="entry name" value="RapZ_like"/>
    <property type="match status" value="1"/>
</dbReference>
<keyword evidence="1 4" id="KW-0547">Nucleotide-binding</keyword>
<keyword evidence="3 4" id="KW-0342">GTP-binding</keyword>
<dbReference type="InterPro" id="IPR053931">
    <property type="entry name" value="RapZ_C"/>
</dbReference>
<accession>A0ABP9B908</accession>
<evidence type="ECO:0000256" key="2">
    <source>
        <dbReference type="ARBA" id="ARBA00022840"/>
    </source>
</evidence>
<dbReference type="Proteomes" id="UP001499959">
    <property type="component" value="Unassembled WGS sequence"/>
</dbReference>
<name>A0ABP9B908_9GAMM</name>
<dbReference type="PANTHER" id="PTHR30448">
    <property type="entry name" value="RNASE ADAPTER PROTEIN RAPZ"/>
    <property type="match status" value="1"/>
</dbReference>
<sequence length="296" mass="33149">MSAEREGAAPSPRLIVVSGMSGSGKSIALHTFEDLDFYCVDNLPAELLPEFVRGAIGKSDLPPKLAVGIDVRSRNTDLSNLPTLLSQAGALGMDPKLVFFDASDGVLLKRYAETRRRHPLSHLGLTLNEAIALERRMLKPLRAMADILIDTSDTNVHQMRRRVIAELDLTSERPVSLLFESFAYRRGVPSDADFVFDARCLPNPHWDARLRPLSGRDREVREYLDAQPEVGEYVAQVSSFLDTWMPRIQADTRSYITVAFGCTGGKHRSVYLAETFAAHARDHGWREVATYHRELE</sequence>
<dbReference type="InterPro" id="IPR027417">
    <property type="entry name" value="P-loop_NTPase"/>
</dbReference>
<protein>
    <submittedName>
        <fullName evidence="7">RNase adapter RapZ</fullName>
    </submittedName>
</protein>
<gene>
    <name evidence="7" type="primary">rapZ</name>
    <name evidence="7" type="ORF">GCM10023307_17060</name>
</gene>
<dbReference type="EMBL" id="BAABJE010000007">
    <property type="protein sequence ID" value="GAA4792283.1"/>
    <property type="molecule type" value="Genomic_DNA"/>
</dbReference>
<keyword evidence="8" id="KW-1185">Reference proteome</keyword>
<feature type="domain" description="RapZ C-terminal" evidence="6">
    <location>
        <begin position="176"/>
        <end position="296"/>
    </location>
</feature>
<evidence type="ECO:0000313" key="7">
    <source>
        <dbReference type="EMBL" id="GAA4792283.1"/>
    </source>
</evidence>
<proteinExistence type="inferred from homology"/>
<feature type="binding site" evidence="4">
    <location>
        <begin position="70"/>
        <end position="73"/>
    </location>
    <ligand>
        <name>GTP</name>
        <dbReference type="ChEBI" id="CHEBI:37565"/>
    </ligand>
</feature>
<dbReference type="PIRSF" id="PIRSF005052">
    <property type="entry name" value="P-loopkin"/>
    <property type="match status" value="1"/>
</dbReference>